<feature type="transmembrane region" description="Helical" evidence="4">
    <location>
        <begin position="292"/>
        <end position="313"/>
    </location>
</feature>
<dbReference type="OrthoDB" id="6515733at2759"/>
<dbReference type="PANTHER" id="PTHR23121">
    <property type="entry name" value="SODIUM-DEPENDENT GLUCOSE TRANSPORTER 1"/>
    <property type="match status" value="1"/>
</dbReference>
<reference evidence="5" key="1">
    <citation type="submission" date="2020-11" db="EMBL/GenBank/DDBJ databases">
        <authorList>
            <person name="Tran Van P."/>
        </authorList>
    </citation>
    <scope>NUCLEOTIDE SEQUENCE</scope>
</reference>
<proteinExistence type="predicted"/>
<dbReference type="EMBL" id="CAJPIZ010002352">
    <property type="protein sequence ID" value="CAG2104910.1"/>
    <property type="molecule type" value="Genomic_DNA"/>
</dbReference>
<gene>
    <name evidence="5" type="ORF">OSB1V03_LOCUS4924</name>
</gene>
<feature type="transmembrane region" description="Helical" evidence="4">
    <location>
        <begin position="21"/>
        <end position="41"/>
    </location>
</feature>
<dbReference type="AlphaFoldDB" id="A0A7R9KJW9"/>
<evidence type="ECO:0000256" key="3">
    <source>
        <dbReference type="ARBA" id="ARBA00023136"/>
    </source>
</evidence>
<protein>
    <submittedName>
        <fullName evidence="5">Uncharacterized protein</fullName>
    </submittedName>
</protein>
<dbReference type="SUPFAM" id="SSF103473">
    <property type="entry name" value="MFS general substrate transporter"/>
    <property type="match status" value="1"/>
</dbReference>
<evidence type="ECO:0000256" key="1">
    <source>
        <dbReference type="ARBA" id="ARBA00022692"/>
    </source>
</evidence>
<keyword evidence="3 4" id="KW-0472">Membrane</keyword>
<dbReference type="EMBL" id="OC856927">
    <property type="protein sequence ID" value="CAD7624480.1"/>
    <property type="molecule type" value="Genomic_DNA"/>
</dbReference>
<dbReference type="Proteomes" id="UP000759131">
    <property type="component" value="Unassembled WGS sequence"/>
</dbReference>
<feature type="transmembrane region" description="Helical" evidence="4">
    <location>
        <begin position="325"/>
        <end position="344"/>
    </location>
</feature>
<organism evidence="5">
    <name type="scientific">Medioppia subpectinata</name>
    <dbReference type="NCBI Taxonomy" id="1979941"/>
    <lineage>
        <taxon>Eukaryota</taxon>
        <taxon>Metazoa</taxon>
        <taxon>Ecdysozoa</taxon>
        <taxon>Arthropoda</taxon>
        <taxon>Chelicerata</taxon>
        <taxon>Arachnida</taxon>
        <taxon>Acari</taxon>
        <taxon>Acariformes</taxon>
        <taxon>Sarcoptiformes</taxon>
        <taxon>Oribatida</taxon>
        <taxon>Brachypylina</taxon>
        <taxon>Oppioidea</taxon>
        <taxon>Oppiidae</taxon>
        <taxon>Medioppia</taxon>
    </lineage>
</organism>
<feature type="transmembrane region" description="Helical" evidence="4">
    <location>
        <begin position="202"/>
        <end position="222"/>
    </location>
</feature>
<keyword evidence="1 4" id="KW-0812">Transmembrane</keyword>
<evidence type="ECO:0000256" key="2">
    <source>
        <dbReference type="ARBA" id="ARBA00022989"/>
    </source>
</evidence>
<feature type="transmembrane region" description="Helical" evidence="4">
    <location>
        <begin position="268"/>
        <end position="286"/>
    </location>
</feature>
<keyword evidence="2 4" id="KW-1133">Transmembrane helix</keyword>
<name>A0A7R9KJW9_9ACAR</name>
<sequence length="448" mass="50170">MIEKRNNFNVVIPLYNMINGQIAYSICMLITGLTASLYTYYPNIGLLYFNFGLNMLFCGTIDSVTSVWIVEMWQHNCGPYTQGLQFVLAVGSLITPLIANPFLSETTYQSVEVNITANGTTTLVDQIIPFTSPTRIQIPLLFVGGIIMACALIIGGLNFYHKYTPRVVEKSKNSPQGIHHKKASLCTRVTDRLAAELMPTKTILSLIVLSAFMIGFVTAIQWNYVAFWTEFGNLCGLQLNNQLANDMLSVMLGSYALSRALSIPMSYFLGPYVNIYYISQILFIIYSNTSVAVVWAANVLMGLGLGPIFAAVFQMVESITPMTNIIGVFVICYALVAIQTTVLSDSLNITITNMTNGELEGMAQCLEIRRQSVRQCMTDWAHNWPQKRAEGRPMVRMCCQNWAYFDCFKNGAQSECNITWEWHKLLDIYRDSGTVRMCTIIDYGSNSI</sequence>
<dbReference type="PANTHER" id="PTHR23121:SF9">
    <property type="entry name" value="SODIUM-DEPENDENT GLUCOSE TRANSPORTER 1"/>
    <property type="match status" value="1"/>
</dbReference>
<evidence type="ECO:0000313" key="6">
    <source>
        <dbReference type="Proteomes" id="UP000759131"/>
    </source>
</evidence>
<feature type="transmembrane region" description="Helical" evidence="4">
    <location>
        <begin position="138"/>
        <end position="160"/>
    </location>
</feature>
<evidence type="ECO:0000256" key="4">
    <source>
        <dbReference type="SAM" id="Phobius"/>
    </source>
</evidence>
<keyword evidence="6" id="KW-1185">Reference proteome</keyword>
<evidence type="ECO:0000313" key="5">
    <source>
        <dbReference type="EMBL" id="CAD7624480.1"/>
    </source>
</evidence>
<feature type="transmembrane region" description="Helical" evidence="4">
    <location>
        <begin position="47"/>
        <end position="70"/>
    </location>
</feature>
<accession>A0A7R9KJW9</accession>
<feature type="transmembrane region" description="Helical" evidence="4">
    <location>
        <begin position="82"/>
        <end position="103"/>
    </location>
</feature>
<dbReference type="InterPro" id="IPR036259">
    <property type="entry name" value="MFS_trans_sf"/>
</dbReference>